<dbReference type="RefSeq" id="WP_245770385.1">
    <property type="nucleotide sequence ID" value="NZ_FPJW01000002.1"/>
</dbReference>
<dbReference type="Pfam" id="PF11902">
    <property type="entry name" value="DUF3422"/>
    <property type="match status" value="1"/>
</dbReference>
<protein>
    <submittedName>
        <fullName evidence="1">Uncharacterized membrane-anchored protein</fullName>
    </submittedName>
</protein>
<proteinExistence type="predicted"/>
<evidence type="ECO:0000313" key="2">
    <source>
        <dbReference type="Proteomes" id="UP000182350"/>
    </source>
</evidence>
<evidence type="ECO:0000313" key="1">
    <source>
        <dbReference type="EMBL" id="SFX20027.1"/>
    </source>
</evidence>
<accession>A0A1K1V5K5</accession>
<sequence>MTDSAVPTGLAAALRPSLPRNLHPARESLYHELHARPFPVIGSPVRISHLALLLDESERSADFEHLGALCSRYGVNPPAAGDNSFYQRLGDLEVRWERHLEFVTYTFVRPGCNQQPFTQQALSLLPQDWLEAIPGQLVAALHLEVRSPEDAMLDREQLASCFEGQRLVSGRLMEGAATLWSAFRLHGDGCGRVLLHNHGLNDNQTGRLILRVLELETYRLMALLGARPARELAPVLRQLDQQLAGIITVLSDTEGLEEERELLKQLTAMAAQIERHRADTISRFSATQAYYRLVMKRLEELKERESGPNFTLAAFFSRRLTPAANTCDSVSQRLEDLARRIERAGDLIRTRVDLKLEEQNRRLLASMNRRSRLQLRMQETVEGLSIAAISYYGISLLRYLFGALEPLGVPLNKDIATAVAVPLVIGGVWWVTHRIKRFIVEASDPERENQRPL</sequence>
<name>A0A1K1V5K5_9GAMM</name>
<dbReference type="Proteomes" id="UP000182350">
    <property type="component" value="Unassembled WGS sequence"/>
</dbReference>
<reference evidence="1 2" key="1">
    <citation type="submission" date="2016-11" db="EMBL/GenBank/DDBJ databases">
        <authorList>
            <person name="Jaros S."/>
            <person name="Januszkiewicz K."/>
            <person name="Wedrychowicz H."/>
        </authorList>
    </citation>
    <scope>NUCLEOTIDE SEQUENCE [LARGE SCALE GENOMIC DNA]</scope>
    <source>
        <strain evidence="1 2">DSM 21637</strain>
    </source>
</reference>
<dbReference type="EMBL" id="FPJW01000002">
    <property type="protein sequence ID" value="SFX20027.1"/>
    <property type="molecule type" value="Genomic_DNA"/>
</dbReference>
<gene>
    <name evidence="1" type="ORF">SAMN02745752_00776</name>
</gene>
<dbReference type="InterPro" id="IPR021830">
    <property type="entry name" value="DUF3422"/>
</dbReference>
<keyword evidence="2" id="KW-1185">Reference proteome</keyword>
<dbReference type="AlphaFoldDB" id="A0A1K1V5K5"/>
<dbReference type="STRING" id="1122209.SAMN02745752_00776"/>
<organism evidence="1 2">
    <name type="scientific">Marinospirillum alkaliphilum DSM 21637</name>
    <dbReference type="NCBI Taxonomy" id="1122209"/>
    <lineage>
        <taxon>Bacteria</taxon>
        <taxon>Pseudomonadati</taxon>
        <taxon>Pseudomonadota</taxon>
        <taxon>Gammaproteobacteria</taxon>
        <taxon>Oceanospirillales</taxon>
        <taxon>Oceanospirillaceae</taxon>
        <taxon>Marinospirillum</taxon>
    </lineage>
</organism>